<feature type="domain" description="Rhamnogalacturonase A/B/Epimerase-like pectate lyase" evidence="2">
    <location>
        <begin position="95"/>
        <end position="326"/>
    </location>
</feature>
<feature type="domain" description="Rhamnogalacturonase A/B/Epimerase-like pectate lyase" evidence="2">
    <location>
        <begin position="421"/>
        <end position="483"/>
    </location>
</feature>
<dbReference type="EMBL" id="PXOA01000006">
    <property type="protein sequence ID" value="RFU82116.1"/>
    <property type="molecule type" value="Genomic_DNA"/>
</dbReference>
<dbReference type="InterPro" id="IPR012334">
    <property type="entry name" value="Pectin_lyas_fold"/>
</dbReference>
<gene>
    <name evidence="3" type="ORF">TARUN_58</name>
</gene>
<evidence type="ECO:0000256" key="1">
    <source>
        <dbReference type="SAM" id="SignalP"/>
    </source>
</evidence>
<organism evidence="3 4">
    <name type="scientific">Trichoderma arundinaceum</name>
    <dbReference type="NCBI Taxonomy" id="490622"/>
    <lineage>
        <taxon>Eukaryota</taxon>
        <taxon>Fungi</taxon>
        <taxon>Dikarya</taxon>
        <taxon>Ascomycota</taxon>
        <taxon>Pezizomycotina</taxon>
        <taxon>Sordariomycetes</taxon>
        <taxon>Hypocreomycetidae</taxon>
        <taxon>Hypocreales</taxon>
        <taxon>Hypocreaceae</taxon>
        <taxon>Trichoderma</taxon>
    </lineage>
</organism>
<protein>
    <submittedName>
        <fullName evidence="3">Glycoside hydrolase family 55</fullName>
    </submittedName>
</protein>
<dbReference type="FunFam" id="2.160.20.10:FF:000023">
    <property type="entry name" value="Exo-beta-1,3-glucanase Exg0"/>
    <property type="match status" value="1"/>
</dbReference>
<evidence type="ECO:0000313" key="3">
    <source>
        <dbReference type="EMBL" id="RFU82116.1"/>
    </source>
</evidence>
<dbReference type="OrthoDB" id="1046782at2759"/>
<evidence type="ECO:0000313" key="4">
    <source>
        <dbReference type="Proteomes" id="UP000266272"/>
    </source>
</evidence>
<dbReference type="GO" id="GO:0004650">
    <property type="term" value="F:polygalacturonase activity"/>
    <property type="evidence" value="ECO:0007669"/>
    <property type="project" value="InterPro"/>
</dbReference>
<dbReference type="Gene3D" id="2.160.20.10">
    <property type="entry name" value="Single-stranded right-handed beta-helix, Pectin lyase-like"/>
    <property type="match status" value="2"/>
</dbReference>
<dbReference type="PANTHER" id="PTHR33928">
    <property type="entry name" value="POLYGALACTURONASE QRT3"/>
    <property type="match status" value="1"/>
</dbReference>
<sequence length="801" mass="85292">MKLLNLHPAILPLLAFPSISTASFGSGRKIPQVEAAVASVHSQFHAWVNFTGDKGADAKAVATKKESIQATSNYWLANIKHQGVAPFAESGYQVFRNVQDFGAKGDGVTDDTDAINLAINSTGRCGPDNCASTTATPAVIYFPPGEYLVSSSIYDFYFTMLIGDAVNPPTLKASPNFGGSGIGVIDGDKFHIWNPTNIFYRQIANFVVDLTAVPPVNAAGGGPTGIHWPTAQATSIQNVHFIMSDAPNSAHQGIFMEDAYSEILGSGGFLSDLTFTGGHFGAQFGSQQFTTKNLIFQNSRTAIRHGFDWGWTYAGITIENCSVGIDVTSLTDSGSLNVGSITVIDSAITNTPIFIKTSRNSTSLPVSGGSYVTGHTYTPNGPVVADGPSEPFYRPTGLITSSGDFYTRSKPQYETLDVSNFISARDSGAKGDAVTDDTDALNAAINAAVSGNKILFVDAGIYRVTSTITIPPGARIVGEAYANIMGSGPFFSDVGSPQPIVQIGSPGQSGQIEWSNMVVSTQGSTGGAIAIQYNLASTASNPSGLWDVHVRIGGFKGSDLQLANCPTSSGSNTINQNCLAAYQMMHVTPSAQGLYMENNWLWASDHDIEDPNLTMIDVYSLRGLLVESTAGNIWLWGTAVEHNALCQYEFSNTQNIFMGFIQTETPYYQPHPNAAQFQSSLNISTDPDFTSFCSDRTSGTCNDAWALRILNTTNILCYGAGLYSFFNDHNTTCSNVGVENCQTQIFGVDDGSIQTSGSSNVKMYNLNTVGSIAMITVENADIALQNDNTGPFPETVALFST</sequence>
<proteinExistence type="predicted"/>
<name>A0A395P195_TRIAR</name>
<dbReference type="PANTHER" id="PTHR33928:SF2">
    <property type="entry name" value="PECTATE LYASE SUPERFAMILY PROTEIN DOMAIN-CONTAINING PROTEIN-RELATED"/>
    <property type="match status" value="1"/>
</dbReference>
<dbReference type="InterPro" id="IPR024535">
    <property type="entry name" value="RHGA/B-epi-like_pectate_lyase"/>
</dbReference>
<comment type="caution">
    <text evidence="3">The sequence shown here is derived from an EMBL/GenBank/DDBJ whole genome shotgun (WGS) entry which is preliminary data.</text>
</comment>
<dbReference type="CDD" id="cd23668">
    <property type="entry name" value="GH55_beta13glucanase-like"/>
    <property type="match status" value="1"/>
</dbReference>
<accession>A0A395P195</accession>
<feature type="signal peptide" evidence="1">
    <location>
        <begin position="1"/>
        <end position="22"/>
    </location>
</feature>
<reference evidence="3 4" key="1">
    <citation type="journal article" date="2018" name="PLoS Pathog.">
        <title>Evolution of structural diversity of trichothecenes, a family of toxins produced by plant pathogenic and entomopathogenic fungi.</title>
        <authorList>
            <person name="Proctor R.H."/>
            <person name="McCormick S.P."/>
            <person name="Kim H.S."/>
            <person name="Cardoza R.E."/>
            <person name="Stanley A.M."/>
            <person name="Lindo L."/>
            <person name="Kelly A."/>
            <person name="Brown D.W."/>
            <person name="Lee T."/>
            <person name="Vaughan M.M."/>
            <person name="Alexander N.J."/>
            <person name="Busman M."/>
            <person name="Gutierrez S."/>
        </authorList>
    </citation>
    <scope>NUCLEOTIDE SEQUENCE [LARGE SCALE GENOMIC DNA]</scope>
    <source>
        <strain evidence="3 4">IBT 40837</strain>
    </source>
</reference>
<feature type="chain" id="PRO_5017404118" evidence="1">
    <location>
        <begin position="23"/>
        <end position="801"/>
    </location>
</feature>
<keyword evidence="1" id="KW-0732">Signal</keyword>
<dbReference type="InterPro" id="IPR011050">
    <property type="entry name" value="Pectin_lyase_fold/virulence"/>
</dbReference>
<dbReference type="Proteomes" id="UP000266272">
    <property type="component" value="Unassembled WGS sequence"/>
</dbReference>
<dbReference type="InterPro" id="IPR039279">
    <property type="entry name" value="QRT3-like"/>
</dbReference>
<dbReference type="Pfam" id="PF12708">
    <property type="entry name" value="Pect-lyase_RHGA_epim"/>
    <property type="match status" value="2"/>
</dbReference>
<evidence type="ECO:0000259" key="2">
    <source>
        <dbReference type="Pfam" id="PF12708"/>
    </source>
</evidence>
<dbReference type="SUPFAM" id="SSF51126">
    <property type="entry name" value="Pectin lyase-like"/>
    <property type="match status" value="2"/>
</dbReference>
<keyword evidence="4" id="KW-1185">Reference proteome</keyword>
<dbReference type="STRING" id="490622.A0A395P195"/>
<dbReference type="AlphaFoldDB" id="A0A395P195"/>
<keyword evidence="3" id="KW-0378">Hydrolase</keyword>